<feature type="domain" description="PPM-type phosphatase" evidence="1">
    <location>
        <begin position="7"/>
        <end position="289"/>
    </location>
</feature>
<proteinExistence type="predicted"/>
<sequence length="329" mass="34481">MNIGHLTAGLATDVGLKRRNNQDLGYADHGVYVVCDGMGGGMGGERASARAIDHLRALTALPVRNRADIETVLADAQTDVLALGQELGGVAGTTVTGLILVHGDAPDTDDDDSPTVLSGIGGASGDKTAAADLTETAEDETLLVPFNTENLAYVVNIGDSRTYHMDALEDGSGWDASTLTRITRDHSQRQEAIDSGELLPDVAASLIPRNVITQCIGDPDGIDPDLFLTDATGRFIICSDGLHAEVSGDDEIAAIAARYDDPQQAADALLQASLAAGGRDNVTVIVADMPVLAPKRHAWAVTKLGDEEDIGNIADQTLQTLRTITPRRP</sequence>
<dbReference type="SMART" id="SM00331">
    <property type="entry name" value="PP2C_SIG"/>
    <property type="match status" value="1"/>
</dbReference>
<dbReference type="RefSeq" id="WP_034530186.1">
    <property type="nucleotide sequence ID" value="NZ_JGZP01000026.1"/>
</dbReference>
<dbReference type="eggNOG" id="COG0631">
    <property type="taxonomic scope" value="Bacteria"/>
</dbReference>
<dbReference type="CDD" id="cd00143">
    <property type="entry name" value="PP2Cc"/>
    <property type="match status" value="1"/>
</dbReference>
<accession>A0A087DE30</accession>
<dbReference type="Proteomes" id="UP000029004">
    <property type="component" value="Unassembled WGS sequence"/>
</dbReference>
<dbReference type="EMBL" id="JGZP01000026">
    <property type="protein sequence ID" value="KFI93780.1"/>
    <property type="molecule type" value="Genomic_DNA"/>
</dbReference>
<dbReference type="SUPFAM" id="SSF81606">
    <property type="entry name" value="PP2C-like"/>
    <property type="match status" value="1"/>
</dbReference>
<dbReference type="SMART" id="SM00332">
    <property type="entry name" value="PP2Cc"/>
    <property type="match status" value="1"/>
</dbReference>
<dbReference type="PROSITE" id="PS51746">
    <property type="entry name" value="PPM_2"/>
    <property type="match status" value="1"/>
</dbReference>
<dbReference type="AlphaFoldDB" id="A0A087DE30"/>
<dbReference type="Gene3D" id="3.60.40.10">
    <property type="entry name" value="PPM-type phosphatase domain"/>
    <property type="match status" value="1"/>
</dbReference>
<dbReference type="InterPro" id="IPR001932">
    <property type="entry name" value="PPM-type_phosphatase-like_dom"/>
</dbReference>
<keyword evidence="3" id="KW-1185">Reference proteome</keyword>
<dbReference type="STRING" id="762211.BSTEL_2057"/>
<evidence type="ECO:0000259" key="1">
    <source>
        <dbReference type="PROSITE" id="PS51746"/>
    </source>
</evidence>
<evidence type="ECO:0000313" key="3">
    <source>
        <dbReference type="Proteomes" id="UP000029004"/>
    </source>
</evidence>
<dbReference type="InterPro" id="IPR036457">
    <property type="entry name" value="PPM-type-like_dom_sf"/>
</dbReference>
<organism evidence="2 3">
    <name type="scientific">Bifidobacterium stellenboschense</name>
    <dbReference type="NCBI Taxonomy" id="762211"/>
    <lineage>
        <taxon>Bacteria</taxon>
        <taxon>Bacillati</taxon>
        <taxon>Actinomycetota</taxon>
        <taxon>Actinomycetes</taxon>
        <taxon>Bifidobacteriales</taxon>
        <taxon>Bifidobacteriaceae</taxon>
        <taxon>Bifidobacterium</taxon>
    </lineage>
</organism>
<protein>
    <submittedName>
        <fullName evidence="2">Phosphoprotein phosphatase</fullName>
    </submittedName>
</protein>
<name>A0A087DE30_9BIFI</name>
<evidence type="ECO:0000313" key="2">
    <source>
        <dbReference type="EMBL" id="KFI93780.1"/>
    </source>
</evidence>
<comment type="caution">
    <text evidence="2">The sequence shown here is derived from an EMBL/GenBank/DDBJ whole genome shotgun (WGS) entry which is preliminary data.</text>
</comment>
<reference evidence="2 3" key="1">
    <citation type="submission" date="2014-03" db="EMBL/GenBank/DDBJ databases">
        <title>Genomics of Bifidobacteria.</title>
        <authorList>
            <person name="Ventura M."/>
            <person name="Milani C."/>
            <person name="Lugli G.A."/>
        </authorList>
    </citation>
    <scope>NUCLEOTIDE SEQUENCE [LARGE SCALE GENOMIC DNA]</scope>
    <source>
        <strain evidence="2 3">DSM 23968</strain>
    </source>
</reference>
<dbReference type="OrthoDB" id="9801841at2"/>
<gene>
    <name evidence="2" type="ORF">BSTEL_2057</name>
</gene>